<name>A0A2H6LCJ2_9NOSO</name>
<sequence length="78" mass="9373">MSVGTNKLMKDISVKHRQMAIICHKVKLKQQKSDFAYWQTQSYQSRLEALEQIRQEYHSWKDNSAESRLQRVYTIAQR</sequence>
<gene>
    <name evidence="1" type="ORF">NCWK1_0613</name>
</gene>
<protein>
    <submittedName>
        <fullName evidence="1">Toxin secretion, membrane fusion protein</fullName>
    </submittedName>
</protein>
<dbReference type="EMBL" id="BDGE01000010">
    <property type="protein sequence ID" value="GBE90893.1"/>
    <property type="molecule type" value="Genomic_DNA"/>
</dbReference>
<comment type="caution">
    <text evidence="1">The sequence shown here is derived from an EMBL/GenBank/DDBJ whole genome shotgun (WGS) entry which is preliminary data.</text>
</comment>
<dbReference type="Proteomes" id="UP000236527">
    <property type="component" value="Unassembled WGS sequence"/>
</dbReference>
<reference evidence="2" key="1">
    <citation type="journal article" date="2018" name="Genome Announc.">
        <title>Draft Genome Sequence of the Nitrogen-Fixing and Hormogonia-Inducing Cyanobacterium Nostoc cycadae Strain WK-1, Isolated from the Coralloid Roots of Cycas revoluta.</title>
        <authorList>
            <person name="Kanesaki Y."/>
            <person name="Hirose M."/>
            <person name="Hirose Y."/>
            <person name="Fujisawa T."/>
            <person name="Nakamura Y."/>
            <person name="Watanabe S."/>
            <person name="Matsunaga S."/>
            <person name="Uchida H."/>
            <person name="Murakami A."/>
        </authorList>
    </citation>
    <scope>NUCLEOTIDE SEQUENCE [LARGE SCALE GENOMIC DNA]</scope>
    <source>
        <strain evidence="2">WK-1</strain>
    </source>
</reference>
<accession>A0A2H6LCJ2</accession>
<evidence type="ECO:0000313" key="1">
    <source>
        <dbReference type="EMBL" id="GBE90893.1"/>
    </source>
</evidence>
<dbReference type="AlphaFoldDB" id="A0A2H6LCJ2"/>
<evidence type="ECO:0000313" key="2">
    <source>
        <dbReference type="Proteomes" id="UP000236527"/>
    </source>
</evidence>
<proteinExistence type="predicted"/>
<organism evidence="1 2">
    <name type="scientific">Nostoc cycadae WK-1</name>
    <dbReference type="NCBI Taxonomy" id="1861711"/>
    <lineage>
        <taxon>Bacteria</taxon>
        <taxon>Bacillati</taxon>
        <taxon>Cyanobacteriota</taxon>
        <taxon>Cyanophyceae</taxon>
        <taxon>Nostocales</taxon>
        <taxon>Nostocaceae</taxon>
        <taxon>Nostoc</taxon>
    </lineage>
</organism>
<keyword evidence="2" id="KW-1185">Reference proteome</keyword>